<gene>
    <name evidence="2" type="ORF">M1843_19625</name>
</gene>
<dbReference type="InterPro" id="IPR000835">
    <property type="entry name" value="HTH_MarR-typ"/>
</dbReference>
<organism evidence="2 3">
    <name type="scientific">Isoptericola peretonis</name>
    <dbReference type="NCBI Taxonomy" id="2918523"/>
    <lineage>
        <taxon>Bacteria</taxon>
        <taxon>Bacillati</taxon>
        <taxon>Actinomycetota</taxon>
        <taxon>Actinomycetes</taxon>
        <taxon>Micrococcales</taxon>
        <taxon>Promicromonosporaceae</taxon>
        <taxon>Isoptericola</taxon>
    </lineage>
</organism>
<dbReference type="PROSITE" id="PS50995">
    <property type="entry name" value="HTH_MARR_2"/>
    <property type="match status" value="1"/>
</dbReference>
<protein>
    <submittedName>
        <fullName evidence="2">MarR family winged helix-turn-helix transcriptional regulator</fullName>
    </submittedName>
</protein>
<feature type="domain" description="HTH marR-type" evidence="1">
    <location>
        <begin position="8"/>
        <end position="148"/>
    </location>
</feature>
<evidence type="ECO:0000313" key="2">
    <source>
        <dbReference type="EMBL" id="MCK9795961.1"/>
    </source>
</evidence>
<dbReference type="PANTHER" id="PTHR33164">
    <property type="entry name" value="TRANSCRIPTIONAL REGULATOR, MARR FAMILY"/>
    <property type="match status" value="1"/>
</dbReference>
<dbReference type="Proteomes" id="UP001651050">
    <property type="component" value="Unassembled WGS sequence"/>
</dbReference>
<evidence type="ECO:0000259" key="1">
    <source>
        <dbReference type="PROSITE" id="PS50995"/>
    </source>
</evidence>
<sequence length="151" mass="16206">MTDDRQRPPRLVFLTTAAERQMRRWIARRGAGPTSVPGNGHGIGAPAAGVLLHLADHPDATVGEVTAALRASPAGASGLLARMERADLVRRRTDPDDRRTVRLDLTPAGTAALDDVRAALAELNDRLTDGVSPDELATVARWLEHVTRTLP</sequence>
<dbReference type="Gene3D" id="1.10.10.10">
    <property type="entry name" value="Winged helix-like DNA-binding domain superfamily/Winged helix DNA-binding domain"/>
    <property type="match status" value="1"/>
</dbReference>
<name>A0ABT0J8Y4_9MICO</name>
<dbReference type="Pfam" id="PF12802">
    <property type="entry name" value="MarR_2"/>
    <property type="match status" value="1"/>
</dbReference>
<dbReference type="InterPro" id="IPR036388">
    <property type="entry name" value="WH-like_DNA-bd_sf"/>
</dbReference>
<dbReference type="SMART" id="SM00347">
    <property type="entry name" value="HTH_MARR"/>
    <property type="match status" value="1"/>
</dbReference>
<dbReference type="EMBL" id="JALQCY010000008">
    <property type="protein sequence ID" value="MCK9795961.1"/>
    <property type="molecule type" value="Genomic_DNA"/>
</dbReference>
<keyword evidence="3" id="KW-1185">Reference proteome</keyword>
<dbReference type="InterPro" id="IPR039422">
    <property type="entry name" value="MarR/SlyA-like"/>
</dbReference>
<comment type="caution">
    <text evidence="2">The sequence shown here is derived from an EMBL/GenBank/DDBJ whole genome shotgun (WGS) entry which is preliminary data.</text>
</comment>
<reference evidence="2 3" key="1">
    <citation type="submission" date="2022-02" db="EMBL/GenBank/DDBJ databases">
        <title>The car tank lid bacteriome: a reservoir of bacteria with potential in bioremediation of fuel.</title>
        <authorList>
            <person name="Vidal-Verdu A."/>
            <person name="Gomez-Martinez D."/>
            <person name="Latorre-Perez A."/>
            <person name="Pereto J."/>
            <person name="Porcar M."/>
        </authorList>
    </citation>
    <scope>NUCLEOTIDE SEQUENCE [LARGE SCALE GENOMIC DNA]</scope>
    <source>
        <strain evidence="2 3">4D.3</strain>
    </source>
</reference>
<dbReference type="SUPFAM" id="SSF46785">
    <property type="entry name" value="Winged helix' DNA-binding domain"/>
    <property type="match status" value="1"/>
</dbReference>
<evidence type="ECO:0000313" key="3">
    <source>
        <dbReference type="Proteomes" id="UP001651050"/>
    </source>
</evidence>
<dbReference type="RefSeq" id="WP_416345818.1">
    <property type="nucleotide sequence ID" value="NZ_JALQCY010000008.1"/>
</dbReference>
<dbReference type="InterPro" id="IPR036390">
    <property type="entry name" value="WH_DNA-bd_sf"/>
</dbReference>
<dbReference type="PANTHER" id="PTHR33164:SF107">
    <property type="entry name" value="TRANSCRIPTIONAL REGULATORY PROTEIN"/>
    <property type="match status" value="1"/>
</dbReference>
<proteinExistence type="predicted"/>
<accession>A0ABT0J8Y4</accession>